<dbReference type="GeneID" id="30204415"/>
<feature type="compositionally biased region" description="Polar residues" evidence="1">
    <location>
        <begin position="1"/>
        <end position="28"/>
    </location>
</feature>
<feature type="region of interest" description="Disordered" evidence="1">
    <location>
        <begin position="91"/>
        <end position="121"/>
    </location>
</feature>
<evidence type="ECO:0000313" key="3">
    <source>
        <dbReference type="EMBL" id="WVW79365.1"/>
    </source>
</evidence>
<dbReference type="Proteomes" id="UP000092730">
    <property type="component" value="Chromosome 1"/>
</dbReference>
<feature type="compositionally biased region" description="Polar residues" evidence="1">
    <location>
        <begin position="105"/>
        <end position="115"/>
    </location>
</feature>
<accession>A0A1B9GBY6</accession>
<feature type="region of interest" description="Disordered" evidence="1">
    <location>
        <begin position="1"/>
        <end position="79"/>
    </location>
</feature>
<keyword evidence="4" id="KW-1185">Reference proteome</keyword>
<name>A0A1B9GBY6_9TREE</name>
<reference evidence="2" key="3">
    <citation type="submission" date="2014-01" db="EMBL/GenBank/DDBJ databases">
        <title>Evolution of pathogenesis and genome organization in the Tremellales.</title>
        <authorList>
            <person name="Cuomo C."/>
            <person name="Litvintseva A."/>
            <person name="Heitman J."/>
            <person name="Chen Y."/>
            <person name="Sun S."/>
            <person name="Springer D."/>
            <person name="Dromer F."/>
            <person name="Young S."/>
            <person name="Zeng Q."/>
            <person name="Chapman S."/>
            <person name="Gujja S."/>
            <person name="Saif S."/>
            <person name="Birren B."/>
        </authorList>
    </citation>
    <scope>NUCLEOTIDE SEQUENCE</scope>
    <source>
        <strain evidence="2">CBS 10118</strain>
    </source>
</reference>
<reference evidence="2" key="1">
    <citation type="submission" date="2013-07" db="EMBL/GenBank/DDBJ databases">
        <title>The Genome Sequence of Cryptococcus bestiolae CBS10118.</title>
        <authorList>
            <consortium name="The Broad Institute Genome Sequencing Platform"/>
            <person name="Cuomo C."/>
            <person name="Litvintseva A."/>
            <person name="Chen Y."/>
            <person name="Heitman J."/>
            <person name="Sun S."/>
            <person name="Springer D."/>
            <person name="Dromer F."/>
            <person name="Young S.K."/>
            <person name="Zeng Q."/>
            <person name="Gargeya S."/>
            <person name="Fitzgerald M."/>
            <person name="Abouelleil A."/>
            <person name="Alvarado L."/>
            <person name="Berlin A.M."/>
            <person name="Chapman S.B."/>
            <person name="Dewar J."/>
            <person name="Goldberg J."/>
            <person name="Griggs A."/>
            <person name="Gujja S."/>
            <person name="Hansen M."/>
            <person name="Howarth C."/>
            <person name="Imamovic A."/>
            <person name="Larimer J."/>
            <person name="McCowan C."/>
            <person name="Murphy C."/>
            <person name="Pearson M."/>
            <person name="Priest M."/>
            <person name="Roberts A."/>
            <person name="Saif S."/>
            <person name="Shea T."/>
            <person name="Sykes S."/>
            <person name="Wortman J."/>
            <person name="Nusbaum C."/>
            <person name="Birren B."/>
        </authorList>
    </citation>
    <scope>NUCLEOTIDE SEQUENCE [LARGE SCALE GENOMIC DNA]</scope>
    <source>
        <strain evidence="2">CBS 10118</strain>
    </source>
</reference>
<feature type="region of interest" description="Disordered" evidence="1">
    <location>
        <begin position="136"/>
        <end position="155"/>
    </location>
</feature>
<dbReference type="KEGG" id="kbi:30204415"/>
<sequence length="331" mass="36366">MNPQTSVLEWPQSTGADNESIATSSCIGTATPAASEHPADRDNQANLIDLSSDLKTAPRLVGRSSPQSNGPPPIPEHVDARSDDLIDLSSDIEIPLRPVDRSSPHSKGSLPNSSQDDVKSNDILITDSGKVYPLYRPPFESRATKPSNAPSRDTKTMWNDFRDKCITLINTEDSCIKKGGSQWTSHNLYQYRKTKKPFHGRTFTQAHHEWDLDTQGKCLAEDNSEVKAAREQAEASWSQFHSKDPFSACIARGATLFGVKVDPLQLNFKVELDEINEQLDNLRWGKSTVNGDSDWEYVSETGERSKLQSKKSLLNALAVSTVGTAGTAIAV</sequence>
<gene>
    <name evidence="2" type="ORF">I302_00016</name>
    <name evidence="3" type="ORF">I302_101333</name>
</gene>
<evidence type="ECO:0000313" key="4">
    <source>
        <dbReference type="Proteomes" id="UP000092730"/>
    </source>
</evidence>
<evidence type="ECO:0000313" key="2">
    <source>
        <dbReference type="EMBL" id="OCF28529.1"/>
    </source>
</evidence>
<organism evidence="2">
    <name type="scientific">Kwoniella bestiolae CBS 10118</name>
    <dbReference type="NCBI Taxonomy" id="1296100"/>
    <lineage>
        <taxon>Eukaryota</taxon>
        <taxon>Fungi</taxon>
        <taxon>Dikarya</taxon>
        <taxon>Basidiomycota</taxon>
        <taxon>Agaricomycotina</taxon>
        <taxon>Tremellomycetes</taxon>
        <taxon>Tremellales</taxon>
        <taxon>Cryptococcaceae</taxon>
        <taxon>Kwoniella</taxon>
    </lineage>
</organism>
<dbReference type="EMBL" id="CP144541">
    <property type="protein sequence ID" value="WVW79365.1"/>
    <property type="molecule type" value="Genomic_DNA"/>
</dbReference>
<evidence type="ECO:0000256" key="1">
    <source>
        <dbReference type="SAM" id="MobiDB-lite"/>
    </source>
</evidence>
<dbReference type="EMBL" id="KI894018">
    <property type="protein sequence ID" value="OCF28529.1"/>
    <property type="molecule type" value="Genomic_DNA"/>
</dbReference>
<protein>
    <submittedName>
        <fullName evidence="2">Uncharacterized protein</fullName>
    </submittedName>
</protein>
<dbReference type="AlphaFoldDB" id="A0A1B9GBY6"/>
<reference evidence="3" key="4">
    <citation type="submission" date="2024-02" db="EMBL/GenBank/DDBJ databases">
        <title>Comparative genomics of Cryptococcus and Kwoniella reveals pathogenesis evolution and contrasting modes of karyotype evolution via chromosome fusion or intercentromeric recombination.</title>
        <authorList>
            <person name="Coelho M.A."/>
            <person name="David-Palma M."/>
            <person name="Shea T."/>
            <person name="Bowers K."/>
            <person name="McGinley-Smith S."/>
            <person name="Mohammad A.W."/>
            <person name="Gnirke A."/>
            <person name="Yurkov A.M."/>
            <person name="Nowrousian M."/>
            <person name="Sun S."/>
            <person name="Cuomo C.A."/>
            <person name="Heitman J."/>
        </authorList>
    </citation>
    <scope>NUCLEOTIDE SEQUENCE</scope>
    <source>
        <strain evidence="3">CBS 10118</strain>
    </source>
</reference>
<reference evidence="3" key="2">
    <citation type="submission" date="2013-07" db="EMBL/GenBank/DDBJ databases">
        <authorList>
            <consortium name="The Broad Institute Genome Sequencing Platform"/>
            <person name="Cuomo C."/>
            <person name="Litvintseva A."/>
            <person name="Chen Y."/>
            <person name="Heitman J."/>
            <person name="Sun S."/>
            <person name="Springer D."/>
            <person name="Dromer F."/>
            <person name="Young S.K."/>
            <person name="Zeng Q."/>
            <person name="Gargeya S."/>
            <person name="Fitzgerald M."/>
            <person name="Abouelleil A."/>
            <person name="Alvarado L."/>
            <person name="Berlin A.M."/>
            <person name="Chapman S.B."/>
            <person name="Dewar J."/>
            <person name="Goldberg J."/>
            <person name="Griggs A."/>
            <person name="Gujja S."/>
            <person name="Hansen M."/>
            <person name="Howarth C."/>
            <person name="Imamovic A."/>
            <person name="Larimer J."/>
            <person name="McCowan C."/>
            <person name="Murphy C."/>
            <person name="Pearson M."/>
            <person name="Priest M."/>
            <person name="Roberts A."/>
            <person name="Saif S."/>
            <person name="Shea T."/>
            <person name="Sykes S."/>
            <person name="Wortman J."/>
            <person name="Nusbaum C."/>
            <person name="Birren B."/>
        </authorList>
    </citation>
    <scope>NUCLEOTIDE SEQUENCE</scope>
    <source>
        <strain evidence="3">CBS 10118</strain>
    </source>
</reference>
<dbReference type="RefSeq" id="XP_019049599.1">
    <property type="nucleotide sequence ID" value="XM_019186721.1"/>
</dbReference>
<dbReference type="VEuPathDB" id="FungiDB:I302_00016"/>
<proteinExistence type="predicted"/>